<reference evidence="1 2" key="1">
    <citation type="submission" date="2023-11" db="EMBL/GenBank/DDBJ databases">
        <title>Halocaridina rubra genome assembly.</title>
        <authorList>
            <person name="Smith C."/>
        </authorList>
    </citation>
    <scope>NUCLEOTIDE SEQUENCE [LARGE SCALE GENOMIC DNA]</scope>
    <source>
        <strain evidence="1">EP-1</strain>
        <tissue evidence="1">Whole</tissue>
    </source>
</reference>
<keyword evidence="2" id="KW-1185">Reference proteome</keyword>
<evidence type="ECO:0000313" key="1">
    <source>
        <dbReference type="EMBL" id="KAK7084899.1"/>
    </source>
</evidence>
<protein>
    <submittedName>
        <fullName evidence="1">N-acetylated-alpha-linked acidic dipeptidase 2</fullName>
        <ecNumber evidence="1">3.4.17.21</ecNumber>
    </submittedName>
</protein>
<proteinExistence type="predicted"/>
<dbReference type="InterPro" id="IPR046450">
    <property type="entry name" value="PA_dom_sf"/>
</dbReference>
<dbReference type="EC" id="3.4.17.21" evidence="1"/>
<accession>A0AAN8XSE7</accession>
<dbReference type="Gene3D" id="3.50.30.30">
    <property type="match status" value="1"/>
</dbReference>
<dbReference type="GO" id="GO:0004181">
    <property type="term" value="F:metallocarboxypeptidase activity"/>
    <property type="evidence" value="ECO:0007669"/>
    <property type="project" value="UniProtKB-EC"/>
</dbReference>
<comment type="caution">
    <text evidence="1">The sequence shown here is derived from an EMBL/GenBank/DDBJ whole genome shotgun (WGS) entry which is preliminary data.</text>
</comment>
<keyword evidence="1" id="KW-0121">Carboxypeptidase</keyword>
<dbReference type="InterPro" id="IPR039373">
    <property type="entry name" value="Peptidase_M28B"/>
</dbReference>
<name>A0AAN8XSE7_HALRR</name>
<evidence type="ECO:0000313" key="2">
    <source>
        <dbReference type="Proteomes" id="UP001381693"/>
    </source>
</evidence>
<gene>
    <name evidence="1" type="primary">NAALAD2_1</name>
    <name evidence="1" type="ORF">SK128_000441</name>
</gene>
<dbReference type="AlphaFoldDB" id="A0AAN8XSE7"/>
<dbReference type="PANTHER" id="PTHR10404:SF77">
    <property type="entry name" value="GLUTAMATE CARBOXYPEPTIDASE 2 HOMOLOG"/>
    <property type="match status" value="1"/>
</dbReference>
<dbReference type="EMBL" id="JAXCGZ010001950">
    <property type="protein sequence ID" value="KAK7084899.1"/>
    <property type="molecule type" value="Genomic_DNA"/>
</dbReference>
<keyword evidence="1" id="KW-0645">Protease</keyword>
<dbReference type="Proteomes" id="UP001381693">
    <property type="component" value="Unassembled WGS sequence"/>
</dbReference>
<keyword evidence="1" id="KW-0378">Hydrolase</keyword>
<organism evidence="1 2">
    <name type="scientific">Halocaridina rubra</name>
    <name type="common">Hawaiian red shrimp</name>
    <dbReference type="NCBI Taxonomy" id="373956"/>
    <lineage>
        <taxon>Eukaryota</taxon>
        <taxon>Metazoa</taxon>
        <taxon>Ecdysozoa</taxon>
        <taxon>Arthropoda</taxon>
        <taxon>Crustacea</taxon>
        <taxon>Multicrustacea</taxon>
        <taxon>Malacostraca</taxon>
        <taxon>Eumalacostraca</taxon>
        <taxon>Eucarida</taxon>
        <taxon>Decapoda</taxon>
        <taxon>Pleocyemata</taxon>
        <taxon>Caridea</taxon>
        <taxon>Atyoidea</taxon>
        <taxon>Atyidae</taxon>
        <taxon>Halocaridina</taxon>
    </lineage>
</organism>
<feature type="non-terminal residue" evidence="1">
    <location>
        <position position="1"/>
    </location>
</feature>
<sequence length="57" mass="6606">DELVYVNYGQYEDFKQVEEMGINITDRLVIAKFGKVFRGDKVQNAERFNASGIILYT</sequence>
<dbReference type="SUPFAM" id="SSF52025">
    <property type="entry name" value="PA domain"/>
    <property type="match status" value="1"/>
</dbReference>
<dbReference type="PANTHER" id="PTHR10404">
    <property type="entry name" value="N-ACETYLATED-ALPHA-LINKED ACIDIC DIPEPTIDASE"/>
    <property type="match status" value="1"/>
</dbReference>